<dbReference type="GO" id="GO:0005524">
    <property type="term" value="F:ATP binding"/>
    <property type="evidence" value="ECO:0007669"/>
    <property type="project" value="UniProtKB-KW"/>
</dbReference>
<organism evidence="7 8">
    <name type="scientific">Thermithiobacillus plumbiphilus</name>
    <dbReference type="NCBI Taxonomy" id="1729899"/>
    <lineage>
        <taxon>Bacteria</taxon>
        <taxon>Pseudomonadati</taxon>
        <taxon>Pseudomonadota</taxon>
        <taxon>Acidithiobacillia</taxon>
        <taxon>Acidithiobacillales</taxon>
        <taxon>Thermithiobacillaceae</taxon>
        <taxon>Thermithiobacillus</taxon>
    </lineage>
</organism>
<dbReference type="InterPro" id="IPR027417">
    <property type="entry name" value="P-loop_NTPase"/>
</dbReference>
<evidence type="ECO:0000256" key="4">
    <source>
        <dbReference type="ARBA" id="ARBA00022840"/>
    </source>
</evidence>
<keyword evidence="5" id="KW-0029">Amino-acid transport</keyword>
<dbReference type="SUPFAM" id="SSF52540">
    <property type="entry name" value="P-loop containing nucleoside triphosphate hydrolases"/>
    <property type="match status" value="1"/>
</dbReference>
<dbReference type="RefSeq" id="WP_341371191.1">
    <property type="nucleotide sequence ID" value="NZ_JBBPCO010000009.1"/>
</dbReference>
<dbReference type="InterPro" id="IPR003439">
    <property type="entry name" value="ABC_transporter-like_ATP-bd"/>
</dbReference>
<evidence type="ECO:0000313" key="7">
    <source>
        <dbReference type="EMBL" id="MEK8090135.1"/>
    </source>
</evidence>
<dbReference type="EMBL" id="JBBPCO010000009">
    <property type="protein sequence ID" value="MEK8090135.1"/>
    <property type="molecule type" value="Genomic_DNA"/>
</dbReference>
<keyword evidence="3" id="KW-0547">Nucleotide-binding</keyword>
<dbReference type="InterPro" id="IPR003593">
    <property type="entry name" value="AAA+_ATPase"/>
</dbReference>
<dbReference type="SMART" id="SM00382">
    <property type="entry name" value="AAA"/>
    <property type="match status" value="1"/>
</dbReference>
<keyword evidence="4 7" id="KW-0067">ATP-binding</keyword>
<keyword evidence="2" id="KW-0813">Transport</keyword>
<gene>
    <name evidence="7" type="primary">urtE</name>
    <name evidence="7" type="ORF">WOB96_10220</name>
</gene>
<sequence>MPETLLNISRLQSGYGSSQILRDVSLGIEQGEIVCLLGRNGVGKSTLLKTLTGLIKASAGSIQLQGQDITRMPTHLRARAGLGYVPQGREVLPQFTVEENLLLGTLARGSNRMQLPDDIFVYFPMLRSMLRRKAGMLSGGQQQQLALARALMGEPRLLLLDEPTEGIQPSIVQEIGEIIQRLNREKGIAVLLVEQKIPFARRLASRFFVMERGDIAVQGPIEQLDQSVIASYLEVA</sequence>
<evidence type="ECO:0000256" key="5">
    <source>
        <dbReference type="ARBA" id="ARBA00022970"/>
    </source>
</evidence>
<dbReference type="NCBIfam" id="TIGR03410">
    <property type="entry name" value="urea_trans_UrtE"/>
    <property type="match status" value="1"/>
</dbReference>
<name>A0ABU9DBR4_9PROT</name>
<evidence type="ECO:0000256" key="1">
    <source>
        <dbReference type="ARBA" id="ARBA00005417"/>
    </source>
</evidence>
<dbReference type="Gene3D" id="3.40.50.300">
    <property type="entry name" value="P-loop containing nucleotide triphosphate hydrolases"/>
    <property type="match status" value="1"/>
</dbReference>
<comment type="caution">
    <text evidence="7">The sequence shown here is derived from an EMBL/GenBank/DDBJ whole genome shotgun (WGS) entry which is preliminary data.</text>
</comment>
<accession>A0ABU9DBR4</accession>
<evidence type="ECO:0000256" key="2">
    <source>
        <dbReference type="ARBA" id="ARBA00022448"/>
    </source>
</evidence>
<feature type="domain" description="ABC transporter" evidence="6">
    <location>
        <begin position="3"/>
        <end position="235"/>
    </location>
</feature>
<dbReference type="PANTHER" id="PTHR43820:SF5">
    <property type="entry name" value="HIGH-AFFINITY BRANCHED-CHAIN AMINO ACID TRANSPORT ATP-BINDING PROTEIN"/>
    <property type="match status" value="1"/>
</dbReference>
<evidence type="ECO:0000256" key="3">
    <source>
        <dbReference type="ARBA" id="ARBA00022741"/>
    </source>
</evidence>
<dbReference type="InterPro" id="IPR052156">
    <property type="entry name" value="BCAA_Transport_ATP-bd_LivF"/>
</dbReference>
<protein>
    <submittedName>
        <fullName evidence="7">Urea ABC transporter ATP-binding subunit UrtE</fullName>
    </submittedName>
</protein>
<dbReference type="Pfam" id="PF00005">
    <property type="entry name" value="ABC_tran"/>
    <property type="match status" value="1"/>
</dbReference>
<evidence type="ECO:0000313" key="8">
    <source>
        <dbReference type="Proteomes" id="UP001446205"/>
    </source>
</evidence>
<keyword evidence="8" id="KW-1185">Reference proteome</keyword>
<dbReference type="InterPro" id="IPR017780">
    <property type="entry name" value="ABC_transptr_urea_ATP-bd_UrtE"/>
</dbReference>
<dbReference type="CDD" id="cd03224">
    <property type="entry name" value="ABC_TM1139_LivF_branched"/>
    <property type="match status" value="1"/>
</dbReference>
<evidence type="ECO:0000259" key="6">
    <source>
        <dbReference type="PROSITE" id="PS50893"/>
    </source>
</evidence>
<proteinExistence type="inferred from homology"/>
<dbReference type="PANTHER" id="PTHR43820">
    <property type="entry name" value="HIGH-AFFINITY BRANCHED-CHAIN AMINO ACID TRANSPORT ATP-BINDING PROTEIN LIVF"/>
    <property type="match status" value="1"/>
</dbReference>
<dbReference type="Proteomes" id="UP001446205">
    <property type="component" value="Unassembled WGS sequence"/>
</dbReference>
<reference evidence="7 8" key="1">
    <citation type="submission" date="2024-04" db="EMBL/GenBank/DDBJ databases">
        <authorList>
            <person name="Abashina T."/>
            <person name="Shaikin A."/>
        </authorList>
    </citation>
    <scope>NUCLEOTIDE SEQUENCE [LARGE SCALE GENOMIC DNA]</scope>
    <source>
        <strain evidence="7 8">AAFK</strain>
    </source>
</reference>
<comment type="similarity">
    <text evidence="1">Belongs to the ABC transporter superfamily.</text>
</comment>
<dbReference type="PROSITE" id="PS50893">
    <property type="entry name" value="ABC_TRANSPORTER_2"/>
    <property type="match status" value="1"/>
</dbReference>